<comment type="caution">
    <text evidence="3">The sequence shown here is derived from an EMBL/GenBank/DDBJ whole genome shotgun (WGS) entry which is preliminary data.</text>
</comment>
<dbReference type="RefSeq" id="WP_050618133.1">
    <property type="nucleotide sequence ID" value="NZ_JAKNJB010000035.1"/>
</dbReference>
<organism evidence="3 5">
    <name type="scientific">Intestinimonas massiliensis</name>
    <name type="common">ex Afouda et al. 2020</name>
    <dbReference type="NCBI Taxonomy" id="1673721"/>
    <lineage>
        <taxon>Bacteria</taxon>
        <taxon>Bacillati</taxon>
        <taxon>Bacillota</taxon>
        <taxon>Clostridia</taxon>
        <taxon>Eubacteriales</taxon>
        <taxon>Intestinimonas</taxon>
    </lineage>
</organism>
<dbReference type="Proteomes" id="UP001204562">
    <property type="component" value="Unassembled WGS sequence"/>
</dbReference>
<feature type="transmembrane region" description="Helical" evidence="1">
    <location>
        <begin position="29"/>
        <end position="50"/>
    </location>
</feature>
<evidence type="ECO:0000256" key="1">
    <source>
        <dbReference type="SAM" id="Phobius"/>
    </source>
</evidence>
<keyword evidence="4" id="KW-1185">Reference proteome</keyword>
<keyword evidence="1" id="KW-1133">Transmembrane helix</keyword>
<keyword evidence="1" id="KW-0472">Membrane</keyword>
<sequence length="66" mass="7412">MLKSSGILYYLPYLVFALLFWWADPFPGSALLSLLILGMGVWGGGQDLVYQKKLLLLLREELGLPL</sequence>
<reference evidence="2 4" key="1">
    <citation type="submission" date="2022-01" db="EMBL/GenBank/DDBJ databases">
        <title>Collection of gut derived symbiotic bacterial strains cultured from healthy donors.</title>
        <authorList>
            <person name="Lin H."/>
            <person name="Kohout C."/>
            <person name="Waligurski E."/>
            <person name="Pamer E.G."/>
        </authorList>
    </citation>
    <scope>NUCLEOTIDE SEQUENCE [LARGE SCALE GENOMIC DNA]</scope>
    <source>
        <strain evidence="2 4">DFI.3.7</strain>
    </source>
</reference>
<dbReference type="EMBL" id="JANFYS010000021">
    <property type="protein sequence ID" value="MCQ4770895.1"/>
    <property type="molecule type" value="Genomic_DNA"/>
</dbReference>
<protein>
    <submittedName>
        <fullName evidence="3">Uncharacterized protein</fullName>
    </submittedName>
</protein>
<evidence type="ECO:0000313" key="2">
    <source>
        <dbReference type="EMBL" id="MCG4528469.1"/>
    </source>
</evidence>
<feature type="transmembrane region" description="Helical" evidence="1">
    <location>
        <begin position="7"/>
        <end position="23"/>
    </location>
</feature>
<evidence type="ECO:0000313" key="5">
    <source>
        <dbReference type="Proteomes" id="UP001204562"/>
    </source>
</evidence>
<reference evidence="3" key="2">
    <citation type="submission" date="2022-06" db="EMBL/GenBank/DDBJ databases">
        <title>Isolation of gut microbiota from human fecal samples.</title>
        <authorList>
            <person name="Pamer E.G."/>
            <person name="Barat B."/>
            <person name="Waligurski E."/>
            <person name="Medina S."/>
            <person name="Paddock L."/>
            <person name="Mostad J."/>
        </authorList>
    </citation>
    <scope>NUCLEOTIDE SEQUENCE</scope>
    <source>
        <strain evidence="3">DFI.9.91</strain>
    </source>
</reference>
<keyword evidence="1" id="KW-0812">Transmembrane</keyword>
<evidence type="ECO:0000313" key="3">
    <source>
        <dbReference type="EMBL" id="MCQ4770895.1"/>
    </source>
</evidence>
<evidence type="ECO:0000313" key="4">
    <source>
        <dbReference type="Proteomes" id="UP001200313"/>
    </source>
</evidence>
<gene>
    <name evidence="2" type="ORF">L0P79_15540</name>
    <name evidence="3" type="ORF">NE579_10525</name>
</gene>
<dbReference type="EMBL" id="JAKNJB010000035">
    <property type="protein sequence ID" value="MCG4528469.1"/>
    <property type="molecule type" value="Genomic_DNA"/>
</dbReference>
<accession>A0AAW5JPV4</accession>
<dbReference type="AlphaFoldDB" id="A0AAW5JPV4"/>
<name>A0AAW5JPV4_9FIRM</name>
<dbReference type="Proteomes" id="UP001200313">
    <property type="component" value="Unassembled WGS sequence"/>
</dbReference>
<proteinExistence type="predicted"/>